<evidence type="ECO:0000256" key="11">
    <source>
        <dbReference type="ARBA" id="ARBA00068854"/>
    </source>
</evidence>
<feature type="domain" description="Tyrosine-protein phosphatase" evidence="12">
    <location>
        <begin position="7"/>
        <end position="148"/>
    </location>
</feature>
<organism evidence="14 15">
    <name type="scientific">Thalassiosira pseudonana</name>
    <name type="common">Marine diatom</name>
    <name type="synonym">Cyclotella nana</name>
    <dbReference type="NCBI Taxonomy" id="35128"/>
    <lineage>
        <taxon>Eukaryota</taxon>
        <taxon>Sar</taxon>
        <taxon>Stramenopiles</taxon>
        <taxon>Ochrophyta</taxon>
        <taxon>Bacillariophyta</taxon>
        <taxon>Coscinodiscophyceae</taxon>
        <taxon>Thalassiosirophycidae</taxon>
        <taxon>Thalassiosirales</taxon>
        <taxon>Thalassiosiraceae</taxon>
        <taxon>Thalassiosira</taxon>
    </lineage>
</organism>
<evidence type="ECO:0000256" key="3">
    <source>
        <dbReference type="ARBA" id="ARBA00013064"/>
    </source>
</evidence>
<keyword evidence="15" id="KW-1185">Reference proteome</keyword>
<dbReference type="eggNOG" id="KOG1716">
    <property type="taxonomic scope" value="Eukaryota"/>
</dbReference>
<evidence type="ECO:0000256" key="5">
    <source>
        <dbReference type="ARBA" id="ARBA00022801"/>
    </source>
</evidence>
<dbReference type="GO" id="GO:0004721">
    <property type="term" value="F:phosphoprotein phosphatase activity"/>
    <property type="evidence" value="ECO:0000318"/>
    <property type="project" value="GO_Central"/>
</dbReference>
<evidence type="ECO:0000256" key="7">
    <source>
        <dbReference type="ARBA" id="ARBA00047761"/>
    </source>
</evidence>
<sequence>MTSTDNEPVQVNQYPYLFVGSVAAALNEDSLREHNITHIINWSSSAKCNLFSGIEYLCITGVRSKSQVKVSHLDKAVEFIETARKGGGKAMSHCWYGRNRSVSLLVAYLMKYADMSAREANDLIKQTRPHAEPYWDQLQQYAEFLSSN</sequence>
<dbReference type="InterPro" id="IPR000387">
    <property type="entry name" value="Tyr_Pase_dom"/>
</dbReference>
<dbReference type="GO" id="GO:0005737">
    <property type="term" value="C:cytoplasm"/>
    <property type="evidence" value="ECO:0000318"/>
    <property type="project" value="GO_Central"/>
</dbReference>
<dbReference type="GeneID" id="7445275"/>
<dbReference type="OMA" id="THIINWS"/>
<evidence type="ECO:0000313" key="14">
    <source>
        <dbReference type="EMBL" id="EED95621.1"/>
    </source>
</evidence>
<evidence type="ECO:0000256" key="4">
    <source>
        <dbReference type="ARBA" id="ARBA00013081"/>
    </source>
</evidence>
<dbReference type="PROSITE" id="PS50054">
    <property type="entry name" value="TYR_PHOSPHATASE_DUAL"/>
    <property type="match status" value="1"/>
</dbReference>
<dbReference type="Proteomes" id="UP000001449">
    <property type="component" value="Chromosome 1"/>
</dbReference>
<dbReference type="FunFam" id="3.90.190.10:FF:000107">
    <property type="entry name" value="Dual specificity phosphatase 28"/>
    <property type="match status" value="1"/>
</dbReference>
<comment type="subunit">
    <text evidence="2">Monomer.</text>
</comment>
<name>B8BSX6_THAPS</name>
<dbReference type="PANTHER" id="PTHR10159:SF529">
    <property type="entry name" value="TYROSINE-PROTEIN PHOSPHATASE DOMAIN-CONTAINING PROTEIN"/>
    <property type="match status" value="1"/>
</dbReference>
<comment type="function">
    <text evidence="10">Has phosphatase activity with the synthetic substrate 6,8-difluoro-4-methylumbelliferyl phosphate (in vitro). Has almost no detectable activity with phosphotyrosine, even less activity with phosphothreonine and displays complete lack of activity with phosphoserine. The poor activity with phosphotyrosine may be due to steric hindrance by bulky amino acid sidechains that obstruct access to the active site.</text>
</comment>
<dbReference type="PROSITE" id="PS50056">
    <property type="entry name" value="TYR_PHOSPHATASE_2"/>
    <property type="match status" value="1"/>
</dbReference>
<keyword evidence="6" id="KW-0904">Protein phosphatase</keyword>
<dbReference type="InParanoid" id="B8BSX6"/>
<feature type="domain" description="Tyrosine specific protein phosphatases" evidence="13">
    <location>
        <begin position="74"/>
        <end position="139"/>
    </location>
</feature>
<dbReference type="GO" id="GO:0043409">
    <property type="term" value="P:negative regulation of MAPK cascade"/>
    <property type="evidence" value="ECO:0000318"/>
    <property type="project" value="GO_Central"/>
</dbReference>
<keyword evidence="5" id="KW-0378">Hydrolase</keyword>
<dbReference type="GO" id="GO:0007165">
    <property type="term" value="P:signal transduction"/>
    <property type="evidence" value="ECO:0000318"/>
    <property type="project" value="GO_Central"/>
</dbReference>
<dbReference type="RefSeq" id="XP_002285980.1">
    <property type="nucleotide sequence ID" value="XM_002285944.1"/>
</dbReference>
<gene>
    <name evidence="14" type="ORF">THAPSDRAFT_31200</name>
</gene>
<evidence type="ECO:0000256" key="9">
    <source>
        <dbReference type="ARBA" id="ARBA00051722"/>
    </source>
</evidence>
<evidence type="ECO:0000259" key="13">
    <source>
        <dbReference type="PROSITE" id="PS50056"/>
    </source>
</evidence>
<dbReference type="InterPro" id="IPR029021">
    <property type="entry name" value="Prot-tyrosine_phosphatase-like"/>
</dbReference>
<comment type="catalytic activity">
    <reaction evidence="7">
        <text>O-phospho-L-seryl-[protein] + H2O = L-seryl-[protein] + phosphate</text>
        <dbReference type="Rhea" id="RHEA:20629"/>
        <dbReference type="Rhea" id="RHEA-COMP:9863"/>
        <dbReference type="Rhea" id="RHEA-COMP:11604"/>
        <dbReference type="ChEBI" id="CHEBI:15377"/>
        <dbReference type="ChEBI" id="CHEBI:29999"/>
        <dbReference type="ChEBI" id="CHEBI:43474"/>
        <dbReference type="ChEBI" id="CHEBI:83421"/>
        <dbReference type="EC" id="3.1.3.16"/>
    </reaction>
</comment>
<evidence type="ECO:0000259" key="12">
    <source>
        <dbReference type="PROSITE" id="PS50054"/>
    </source>
</evidence>
<dbReference type="SMART" id="SM00195">
    <property type="entry name" value="DSPc"/>
    <property type="match status" value="1"/>
</dbReference>
<comment type="catalytic activity">
    <reaction evidence="8">
        <text>O-phospho-L-threonyl-[protein] + H2O = L-threonyl-[protein] + phosphate</text>
        <dbReference type="Rhea" id="RHEA:47004"/>
        <dbReference type="Rhea" id="RHEA-COMP:11060"/>
        <dbReference type="Rhea" id="RHEA-COMP:11605"/>
        <dbReference type="ChEBI" id="CHEBI:15377"/>
        <dbReference type="ChEBI" id="CHEBI:30013"/>
        <dbReference type="ChEBI" id="CHEBI:43474"/>
        <dbReference type="ChEBI" id="CHEBI:61977"/>
        <dbReference type="EC" id="3.1.3.16"/>
    </reaction>
</comment>
<dbReference type="EC" id="3.1.3.16" evidence="4"/>
<evidence type="ECO:0000256" key="2">
    <source>
        <dbReference type="ARBA" id="ARBA00011245"/>
    </source>
</evidence>
<accession>B8BSX6</accession>
<dbReference type="PaxDb" id="35128-Thaps31200"/>
<dbReference type="Gene3D" id="3.90.190.10">
    <property type="entry name" value="Protein tyrosine phosphatase superfamily"/>
    <property type="match status" value="1"/>
</dbReference>
<comment type="catalytic activity">
    <reaction evidence="9">
        <text>O-phospho-L-tyrosyl-[protein] + H2O = L-tyrosyl-[protein] + phosphate</text>
        <dbReference type="Rhea" id="RHEA:10684"/>
        <dbReference type="Rhea" id="RHEA-COMP:10136"/>
        <dbReference type="Rhea" id="RHEA-COMP:20101"/>
        <dbReference type="ChEBI" id="CHEBI:15377"/>
        <dbReference type="ChEBI" id="CHEBI:43474"/>
        <dbReference type="ChEBI" id="CHEBI:46858"/>
        <dbReference type="ChEBI" id="CHEBI:61978"/>
        <dbReference type="EC" id="3.1.3.48"/>
    </reaction>
</comment>
<dbReference type="InterPro" id="IPR000340">
    <property type="entry name" value="Dual-sp_phosphatase_cat-dom"/>
</dbReference>
<feature type="non-terminal residue" evidence="14">
    <location>
        <position position="148"/>
    </location>
</feature>
<proteinExistence type="inferred from homology"/>
<reference evidence="14 15" key="2">
    <citation type="journal article" date="2008" name="Nature">
        <title>The Phaeodactylum genome reveals the evolutionary history of diatom genomes.</title>
        <authorList>
            <person name="Bowler C."/>
            <person name="Allen A.E."/>
            <person name="Badger J.H."/>
            <person name="Grimwood J."/>
            <person name="Jabbari K."/>
            <person name="Kuo A."/>
            <person name="Maheswari U."/>
            <person name="Martens C."/>
            <person name="Maumus F."/>
            <person name="Otillar R.P."/>
            <person name="Rayko E."/>
            <person name="Salamov A."/>
            <person name="Vandepoele K."/>
            <person name="Beszteri B."/>
            <person name="Gruber A."/>
            <person name="Heijde M."/>
            <person name="Katinka M."/>
            <person name="Mock T."/>
            <person name="Valentin K."/>
            <person name="Verret F."/>
            <person name="Berges J.A."/>
            <person name="Brownlee C."/>
            <person name="Cadoret J.P."/>
            <person name="Chiovitti A."/>
            <person name="Choi C.J."/>
            <person name="Coesel S."/>
            <person name="De Martino A."/>
            <person name="Detter J.C."/>
            <person name="Durkin C."/>
            <person name="Falciatore A."/>
            <person name="Fournet J."/>
            <person name="Haruta M."/>
            <person name="Huysman M.J."/>
            <person name="Jenkins B.D."/>
            <person name="Jiroutova K."/>
            <person name="Jorgensen R.E."/>
            <person name="Joubert Y."/>
            <person name="Kaplan A."/>
            <person name="Kroger N."/>
            <person name="Kroth P.G."/>
            <person name="La Roche J."/>
            <person name="Lindquist E."/>
            <person name="Lommer M."/>
            <person name="Martin-Jezequel V."/>
            <person name="Lopez P.J."/>
            <person name="Lucas S."/>
            <person name="Mangogna M."/>
            <person name="McGinnis K."/>
            <person name="Medlin L.K."/>
            <person name="Montsant A."/>
            <person name="Oudot-Le Secq M.P."/>
            <person name="Napoli C."/>
            <person name="Obornik M."/>
            <person name="Parker M.S."/>
            <person name="Petit J.L."/>
            <person name="Porcel B.M."/>
            <person name="Poulsen N."/>
            <person name="Robison M."/>
            <person name="Rychlewski L."/>
            <person name="Rynearson T.A."/>
            <person name="Schmutz J."/>
            <person name="Shapiro H."/>
            <person name="Siaut M."/>
            <person name="Stanley M."/>
            <person name="Sussman M.R."/>
            <person name="Taylor A.R."/>
            <person name="Vardi A."/>
            <person name="von Dassow P."/>
            <person name="Vyverman W."/>
            <person name="Willis A."/>
            <person name="Wyrwicz L.S."/>
            <person name="Rokhsar D.S."/>
            <person name="Weissenbach J."/>
            <person name="Armbrust E.V."/>
            <person name="Green B.R."/>
            <person name="Van de Peer Y."/>
            <person name="Grigoriev I.V."/>
        </authorList>
    </citation>
    <scope>NUCLEOTIDE SEQUENCE [LARGE SCALE GENOMIC DNA]</scope>
    <source>
        <strain evidence="14 15">CCMP1335</strain>
    </source>
</reference>
<comment type="similarity">
    <text evidence="1">Belongs to the protein-tyrosine phosphatase family. Non-receptor class dual specificity subfamily.</text>
</comment>
<dbReference type="Pfam" id="PF00782">
    <property type="entry name" value="DSPc"/>
    <property type="match status" value="1"/>
</dbReference>
<dbReference type="EMBL" id="CM000638">
    <property type="protein sequence ID" value="EED95621.1"/>
    <property type="molecule type" value="Genomic_DNA"/>
</dbReference>
<dbReference type="CDD" id="cd14498">
    <property type="entry name" value="DSP"/>
    <property type="match status" value="1"/>
</dbReference>
<dbReference type="AlphaFoldDB" id="B8BSX6"/>
<dbReference type="STRING" id="35128.B8BSX6"/>
<dbReference type="InterPro" id="IPR020422">
    <property type="entry name" value="TYR_PHOSPHATASE_DUAL_dom"/>
</dbReference>
<evidence type="ECO:0000313" key="15">
    <source>
        <dbReference type="Proteomes" id="UP000001449"/>
    </source>
</evidence>
<reference evidence="14 15" key="1">
    <citation type="journal article" date="2004" name="Science">
        <title>The genome of the diatom Thalassiosira pseudonana: ecology, evolution, and metabolism.</title>
        <authorList>
            <person name="Armbrust E.V."/>
            <person name="Berges J.A."/>
            <person name="Bowler C."/>
            <person name="Green B.R."/>
            <person name="Martinez D."/>
            <person name="Putnam N.H."/>
            <person name="Zhou S."/>
            <person name="Allen A.E."/>
            <person name="Apt K.E."/>
            <person name="Bechner M."/>
            <person name="Brzezinski M.A."/>
            <person name="Chaal B.K."/>
            <person name="Chiovitti A."/>
            <person name="Davis A.K."/>
            <person name="Demarest M.S."/>
            <person name="Detter J.C."/>
            <person name="Glavina T."/>
            <person name="Goodstein D."/>
            <person name="Hadi M.Z."/>
            <person name="Hellsten U."/>
            <person name="Hildebrand M."/>
            <person name="Jenkins B.D."/>
            <person name="Jurka J."/>
            <person name="Kapitonov V.V."/>
            <person name="Kroger N."/>
            <person name="Lau W.W."/>
            <person name="Lane T.W."/>
            <person name="Larimer F.W."/>
            <person name="Lippmeier J.C."/>
            <person name="Lucas S."/>
            <person name="Medina M."/>
            <person name="Montsant A."/>
            <person name="Obornik M."/>
            <person name="Parker M.S."/>
            <person name="Palenik B."/>
            <person name="Pazour G.J."/>
            <person name="Richardson P.M."/>
            <person name="Rynearson T.A."/>
            <person name="Saito M.A."/>
            <person name="Schwartz D.C."/>
            <person name="Thamatrakoln K."/>
            <person name="Valentin K."/>
            <person name="Vardi A."/>
            <person name="Wilkerson F.P."/>
            <person name="Rokhsar D.S."/>
        </authorList>
    </citation>
    <scope>NUCLEOTIDE SEQUENCE [LARGE SCALE GENOMIC DNA]</scope>
    <source>
        <strain evidence="14 15">CCMP1335</strain>
    </source>
</reference>
<dbReference type="HOGENOM" id="CLU_027074_11_5_1"/>
<evidence type="ECO:0000256" key="8">
    <source>
        <dbReference type="ARBA" id="ARBA00048336"/>
    </source>
</evidence>
<evidence type="ECO:0000256" key="1">
    <source>
        <dbReference type="ARBA" id="ARBA00008601"/>
    </source>
</evidence>
<protein>
    <recommendedName>
        <fullName evidence="11">Dual specificity phosphatase 28</fullName>
        <ecNumber evidence="4">3.1.3.16</ecNumber>
        <ecNumber evidence="3">3.1.3.48</ecNumber>
    </recommendedName>
</protein>
<dbReference type="KEGG" id="tps:THAPSDRAFT_31200"/>
<evidence type="ECO:0000256" key="10">
    <source>
        <dbReference type="ARBA" id="ARBA00053960"/>
    </source>
</evidence>
<dbReference type="EC" id="3.1.3.48" evidence="3"/>
<dbReference type="GO" id="GO:0004725">
    <property type="term" value="F:protein tyrosine phosphatase activity"/>
    <property type="evidence" value="ECO:0007669"/>
    <property type="project" value="UniProtKB-EC"/>
</dbReference>
<dbReference type="GO" id="GO:0004722">
    <property type="term" value="F:protein serine/threonine phosphatase activity"/>
    <property type="evidence" value="ECO:0007669"/>
    <property type="project" value="UniProtKB-EC"/>
</dbReference>
<dbReference type="PANTHER" id="PTHR10159">
    <property type="entry name" value="DUAL SPECIFICITY PROTEIN PHOSPHATASE"/>
    <property type="match status" value="1"/>
</dbReference>
<evidence type="ECO:0000256" key="6">
    <source>
        <dbReference type="ARBA" id="ARBA00022912"/>
    </source>
</evidence>
<dbReference type="SUPFAM" id="SSF52799">
    <property type="entry name" value="(Phosphotyrosine protein) phosphatases II"/>
    <property type="match status" value="1"/>
</dbReference>